<dbReference type="Proteomes" id="UP001353858">
    <property type="component" value="Unassembled WGS sequence"/>
</dbReference>
<dbReference type="PANTHER" id="PTHR10773:SF19">
    <property type="match status" value="1"/>
</dbReference>
<evidence type="ECO:0000256" key="1">
    <source>
        <dbReference type="SAM" id="MobiDB-lite"/>
    </source>
</evidence>
<accession>A0AAN7PTR3</accession>
<feature type="region of interest" description="Disordered" evidence="1">
    <location>
        <begin position="1"/>
        <end position="26"/>
    </location>
</feature>
<comment type="caution">
    <text evidence="2">The sequence shown here is derived from an EMBL/GenBank/DDBJ whole genome shotgun (WGS) entry which is preliminary data.</text>
</comment>
<dbReference type="EMBL" id="JARPUR010000005">
    <property type="protein sequence ID" value="KAK4875572.1"/>
    <property type="molecule type" value="Genomic_DNA"/>
</dbReference>
<organism evidence="2 3">
    <name type="scientific">Aquatica leii</name>
    <dbReference type="NCBI Taxonomy" id="1421715"/>
    <lineage>
        <taxon>Eukaryota</taxon>
        <taxon>Metazoa</taxon>
        <taxon>Ecdysozoa</taxon>
        <taxon>Arthropoda</taxon>
        <taxon>Hexapoda</taxon>
        <taxon>Insecta</taxon>
        <taxon>Pterygota</taxon>
        <taxon>Neoptera</taxon>
        <taxon>Endopterygota</taxon>
        <taxon>Coleoptera</taxon>
        <taxon>Polyphaga</taxon>
        <taxon>Elateriformia</taxon>
        <taxon>Elateroidea</taxon>
        <taxon>Lampyridae</taxon>
        <taxon>Luciolinae</taxon>
        <taxon>Aquatica</taxon>
    </lineage>
</organism>
<sequence>MYTRKKVIQEIPQSDKRGRSTKDRISKKDKDIIRQHIESFPSVDAHYCKKDSNKKYLEPSLNIQKMYELYAEMCNEKQIIPQKLSMYRDIFNFQFNLEFLQPKTDRCDVCEEYRLAKKEKTLNEEMETAYQSHVSKKVIMRQERKNDTKTQTTNCAVICFDLENVINLPKSDVSILFYKQKLNVYNLTAHCSISKEVYCAIWPETMCGRSGNDLSSALVQILEKVVSNHPEINEIITWSDSCVPQNRNSLVSVAVTDFLTRYPNIRMITMKYSITGHSCIQVVDNIHSRIEKAMKVTDIWSPLSFMRLLLKVERRKSFCVINMKAAYFKNYKKTASVFKYDKILYTKICQLRFIQGEKFKLQYKIIDHSTEFITVYVNPPKLTRTGKQSIVNKDNSSIANFVIAPAENIKTKSVTANKIKHIEFAYKWMPLEDQQYMRCLISEFKNK</sequence>
<reference evidence="3" key="1">
    <citation type="submission" date="2023-01" db="EMBL/GenBank/DDBJ databases">
        <title>Key to firefly adult light organ development and bioluminescence: homeobox transcription factors regulate luciferase expression and transportation to peroxisome.</title>
        <authorList>
            <person name="Fu X."/>
        </authorList>
    </citation>
    <scope>NUCLEOTIDE SEQUENCE [LARGE SCALE GENOMIC DNA]</scope>
</reference>
<protein>
    <submittedName>
        <fullName evidence="2">Uncharacterized protein</fullName>
    </submittedName>
</protein>
<dbReference type="AlphaFoldDB" id="A0AAN7PTR3"/>
<keyword evidence="3" id="KW-1185">Reference proteome</keyword>
<proteinExistence type="predicted"/>
<dbReference type="PANTHER" id="PTHR10773">
    <property type="entry name" value="DNA-DIRECTED RNA POLYMERASES I, II, AND III SUBUNIT RPABC2"/>
    <property type="match status" value="1"/>
</dbReference>
<name>A0AAN7PTR3_9COLE</name>
<gene>
    <name evidence="2" type="ORF">RN001_011994</name>
</gene>
<feature type="compositionally biased region" description="Basic and acidic residues" evidence="1">
    <location>
        <begin position="13"/>
        <end position="26"/>
    </location>
</feature>
<evidence type="ECO:0000313" key="2">
    <source>
        <dbReference type="EMBL" id="KAK4875572.1"/>
    </source>
</evidence>
<evidence type="ECO:0000313" key="3">
    <source>
        <dbReference type="Proteomes" id="UP001353858"/>
    </source>
</evidence>